<reference evidence="4 5" key="1">
    <citation type="submission" date="2020-08" db="EMBL/GenBank/DDBJ databases">
        <title>Genomic Encyclopedia of Type Strains, Phase IV (KMG-IV): sequencing the most valuable type-strain genomes for metagenomic binning, comparative biology and taxonomic classification.</title>
        <authorList>
            <person name="Goeker M."/>
        </authorList>
    </citation>
    <scope>NUCLEOTIDE SEQUENCE [LARGE SCALE GENOMIC DNA]</scope>
    <source>
        <strain evidence="4 5">DSM 24661</strain>
    </source>
</reference>
<dbReference type="EMBL" id="JACHFH010000016">
    <property type="protein sequence ID" value="MBB5336341.1"/>
    <property type="molecule type" value="Genomic_DNA"/>
</dbReference>
<dbReference type="GO" id="GO:0015920">
    <property type="term" value="P:lipopolysaccharide transport"/>
    <property type="evidence" value="ECO:0007669"/>
    <property type="project" value="TreeGrafter"/>
</dbReference>
<keyword evidence="5" id="KW-1185">Reference proteome</keyword>
<sequence>MAINSKFKIVFIMSFLTLALCMGNVFAASNNKPTEVNADTIEYNTQSGVITATGNVVMVQEGSKITGQKAVYNTKTQQGSVTGNVVADKDDLHMTANEIFTQGANNLVASGNVVAHKQDKTITGSRLEYNSQTDYAVMPNGGTIVTADGSITGNHLEAYMKENHFIATGNVHIVSQTRNIDAYSDNADYYSDGSGKAILQGHAVAMQDNNTIRGDRLTLYLNDAGQAAVK</sequence>
<evidence type="ECO:0000256" key="2">
    <source>
        <dbReference type="SAM" id="SignalP"/>
    </source>
</evidence>
<name>A0A840UF38_9FIRM</name>
<evidence type="ECO:0000313" key="5">
    <source>
        <dbReference type="Proteomes" id="UP000559117"/>
    </source>
</evidence>
<dbReference type="PANTHER" id="PTHR36504">
    <property type="entry name" value="LIPOPOLYSACCHARIDE EXPORT SYSTEM PROTEIN LPTA"/>
    <property type="match status" value="1"/>
</dbReference>
<dbReference type="Pfam" id="PF03968">
    <property type="entry name" value="LptD_N"/>
    <property type="match status" value="1"/>
</dbReference>
<dbReference type="InterPro" id="IPR005653">
    <property type="entry name" value="OstA-like_N"/>
</dbReference>
<dbReference type="GO" id="GO:0009279">
    <property type="term" value="C:cell outer membrane"/>
    <property type="evidence" value="ECO:0007669"/>
    <property type="project" value="TreeGrafter"/>
</dbReference>
<dbReference type="PANTHER" id="PTHR36504:SF1">
    <property type="entry name" value="LIPOPOLYSACCHARIDE EXPORT SYSTEM PROTEIN LPTA"/>
    <property type="match status" value="1"/>
</dbReference>
<dbReference type="RefSeq" id="WP_231038101.1">
    <property type="nucleotide sequence ID" value="NZ_WIQL01000007.1"/>
</dbReference>
<gene>
    <name evidence="4" type="ORF">HNR32_001489</name>
</gene>
<feature type="domain" description="Organic solvent tolerance-like N-terminal" evidence="3">
    <location>
        <begin position="35"/>
        <end position="163"/>
    </location>
</feature>
<evidence type="ECO:0000313" key="4">
    <source>
        <dbReference type="EMBL" id="MBB5336341.1"/>
    </source>
</evidence>
<keyword evidence="1 2" id="KW-0732">Signal</keyword>
<comment type="caution">
    <text evidence="4">The sequence shown here is derived from an EMBL/GenBank/DDBJ whole genome shotgun (WGS) entry which is preliminary data.</text>
</comment>
<dbReference type="Gene3D" id="2.60.450.10">
    <property type="entry name" value="Lipopolysaccharide (LPS) transport protein A like domain"/>
    <property type="match status" value="2"/>
</dbReference>
<dbReference type="GO" id="GO:0030288">
    <property type="term" value="C:outer membrane-bounded periplasmic space"/>
    <property type="evidence" value="ECO:0007669"/>
    <property type="project" value="TreeGrafter"/>
</dbReference>
<evidence type="ECO:0000259" key="3">
    <source>
        <dbReference type="Pfam" id="PF03968"/>
    </source>
</evidence>
<feature type="signal peptide" evidence="2">
    <location>
        <begin position="1"/>
        <end position="27"/>
    </location>
</feature>
<dbReference type="AlphaFoldDB" id="A0A840UF38"/>
<dbReference type="GO" id="GO:0017089">
    <property type="term" value="F:glycolipid transfer activity"/>
    <property type="evidence" value="ECO:0007669"/>
    <property type="project" value="TreeGrafter"/>
</dbReference>
<evidence type="ECO:0000256" key="1">
    <source>
        <dbReference type="ARBA" id="ARBA00022729"/>
    </source>
</evidence>
<dbReference type="InterPro" id="IPR052037">
    <property type="entry name" value="LPS_export_LptA"/>
</dbReference>
<accession>A0A840UF38</accession>
<proteinExistence type="predicted"/>
<protein>
    <submittedName>
        <fullName evidence="4">Lipopolysaccharide export system protein LptA</fullName>
    </submittedName>
</protein>
<organism evidence="4 5">
    <name type="scientific">Pectinatus brassicae</name>
    <dbReference type="NCBI Taxonomy" id="862415"/>
    <lineage>
        <taxon>Bacteria</taxon>
        <taxon>Bacillati</taxon>
        <taxon>Bacillota</taxon>
        <taxon>Negativicutes</taxon>
        <taxon>Selenomonadales</taxon>
        <taxon>Selenomonadaceae</taxon>
        <taxon>Pectinatus</taxon>
    </lineage>
</organism>
<feature type="chain" id="PRO_5032327198" evidence="2">
    <location>
        <begin position="28"/>
        <end position="230"/>
    </location>
</feature>
<dbReference type="Proteomes" id="UP000559117">
    <property type="component" value="Unassembled WGS sequence"/>
</dbReference>